<proteinExistence type="predicted"/>
<sequence>MGIQSVTGIGSKTVTELEIDLMKEFIHAHADEVSELYGQATLNKGITGAAQEINPLAFVLLELGKRGLSLDLGHLNFVQDFLRIPRLFNDTASGFRQE</sequence>
<evidence type="ECO:0000313" key="2">
    <source>
        <dbReference type="Proteomes" id="UP000299102"/>
    </source>
</evidence>
<dbReference type="EMBL" id="BGZK01000019">
    <property type="protein sequence ID" value="GBP05720.1"/>
    <property type="molecule type" value="Genomic_DNA"/>
</dbReference>
<keyword evidence="2" id="KW-1185">Reference proteome</keyword>
<comment type="caution">
    <text evidence="1">The sequence shown here is derived from an EMBL/GenBank/DDBJ whole genome shotgun (WGS) entry which is preliminary data.</text>
</comment>
<gene>
    <name evidence="1" type="ORF">EVAR_5058_1</name>
</gene>
<organism evidence="1 2">
    <name type="scientific">Eumeta variegata</name>
    <name type="common">Bagworm moth</name>
    <name type="synonym">Eumeta japonica</name>
    <dbReference type="NCBI Taxonomy" id="151549"/>
    <lineage>
        <taxon>Eukaryota</taxon>
        <taxon>Metazoa</taxon>
        <taxon>Ecdysozoa</taxon>
        <taxon>Arthropoda</taxon>
        <taxon>Hexapoda</taxon>
        <taxon>Insecta</taxon>
        <taxon>Pterygota</taxon>
        <taxon>Neoptera</taxon>
        <taxon>Endopterygota</taxon>
        <taxon>Lepidoptera</taxon>
        <taxon>Glossata</taxon>
        <taxon>Ditrysia</taxon>
        <taxon>Tineoidea</taxon>
        <taxon>Psychidae</taxon>
        <taxon>Oiketicinae</taxon>
        <taxon>Eumeta</taxon>
    </lineage>
</organism>
<name>A0A4C1SWS9_EUMVA</name>
<protein>
    <submittedName>
        <fullName evidence="1">Uncharacterized protein</fullName>
    </submittedName>
</protein>
<dbReference type="AlphaFoldDB" id="A0A4C1SWS9"/>
<dbReference type="Proteomes" id="UP000299102">
    <property type="component" value="Unassembled WGS sequence"/>
</dbReference>
<reference evidence="1 2" key="1">
    <citation type="journal article" date="2019" name="Commun. Biol.">
        <title>The bagworm genome reveals a unique fibroin gene that provides high tensile strength.</title>
        <authorList>
            <person name="Kono N."/>
            <person name="Nakamura H."/>
            <person name="Ohtoshi R."/>
            <person name="Tomita M."/>
            <person name="Numata K."/>
            <person name="Arakawa K."/>
        </authorList>
    </citation>
    <scope>NUCLEOTIDE SEQUENCE [LARGE SCALE GENOMIC DNA]</scope>
</reference>
<evidence type="ECO:0000313" key="1">
    <source>
        <dbReference type="EMBL" id="GBP05720.1"/>
    </source>
</evidence>
<accession>A0A4C1SWS9</accession>